<dbReference type="GO" id="GO:0050660">
    <property type="term" value="F:flavin adenine dinucleotide binding"/>
    <property type="evidence" value="ECO:0007669"/>
    <property type="project" value="InterPro"/>
</dbReference>
<evidence type="ECO:0000256" key="4">
    <source>
        <dbReference type="ARBA" id="ARBA00022827"/>
    </source>
</evidence>
<gene>
    <name evidence="8" type="ORF">OFUS_LOCUS23972</name>
</gene>
<dbReference type="AlphaFoldDB" id="A0A8J1TAA7"/>
<comment type="similarity">
    <text evidence="2 6">Belongs to the GMC oxidoreductase family.</text>
</comment>
<keyword evidence="3 6" id="KW-0285">Flavoprotein</keyword>
<dbReference type="InterPro" id="IPR007867">
    <property type="entry name" value="GMC_OxRtase_C"/>
</dbReference>
<feature type="binding site" evidence="5">
    <location>
        <position position="126"/>
    </location>
    <ligand>
        <name>FAD</name>
        <dbReference type="ChEBI" id="CHEBI:57692"/>
    </ligand>
</feature>
<dbReference type="InterPro" id="IPR000172">
    <property type="entry name" value="GMC_OxRdtase_N"/>
</dbReference>
<sequence>MATTRAFLVVTGLVLGFAWWWGTSRKSSFRETLYRNYDYIIVGAGTAGCVLANRLSADPNVSVLLLEAGEETSFLNRWAIQFPVAAITLQRGSFDWKYETVPQKHACVGSNNNVSFWARGKGLGGTSSINYMMYSRGSRHDYNQWEELGCSGWSYANVLPYFLRSESVQIKELLKSQYHGHEGPVTVSDDTYGEAPNIIIEAAKQLGYKEGDLNGETDYGFMRVQSQSNKGLRQTMADAYLTPVLDRPNLHVMLGVHVSKVLFEDKRAVGIEYIHKDKPRNTVSVKKEVIVSAGTIGSPHLLMLSGIGPKSHLQDLQIPVVADLPVGDNLQDHVMTDAPSFETESPLVPTTSEIISFSMLLQYFYHGLGYLASPVMLAATGLINTKLSTMHNPSNIEHDIETKQAYEENKQANVENKQSDVENKQSGSENKQTNAESKQHSKDIKQSNTENKQPYLGNKQPDVQYFAASVLFGGEPLIKNNYLEISNMKSEVYNSLYGANAGKRGLQILTILLHPKSHGRIRLKSIDPLEHPIIDPQYLSHQEDIETLIDGIENAMKLEKTSAFEEIGAKLVQRTIPGCEGILYGSRAYWECYVRQQTLTVYHPVGTCKMGHRDDPTAVLDPQLRVKGVIGLRVADASIMPKIISGNTNAAVTMIAEKASDMILSSTS</sequence>
<dbReference type="OrthoDB" id="269227at2759"/>
<evidence type="ECO:0000256" key="3">
    <source>
        <dbReference type="ARBA" id="ARBA00022630"/>
    </source>
</evidence>
<dbReference type="EMBL" id="CAIIXF020000011">
    <property type="protein sequence ID" value="CAH1800033.1"/>
    <property type="molecule type" value="Genomic_DNA"/>
</dbReference>
<keyword evidence="9" id="KW-1185">Reference proteome</keyword>
<name>A0A8J1TAA7_OWEFU</name>
<evidence type="ECO:0000256" key="1">
    <source>
        <dbReference type="ARBA" id="ARBA00001974"/>
    </source>
</evidence>
<accession>A0A8J1TAA7</accession>
<comment type="caution">
    <text evidence="8">The sequence shown here is derived from an EMBL/GenBank/DDBJ whole genome shotgun (WGS) entry which is preliminary data.</text>
</comment>
<protein>
    <submittedName>
        <fullName evidence="8">Uncharacterized protein</fullName>
    </submittedName>
</protein>
<feature type="region of interest" description="Disordered" evidence="7">
    <location>
        <begin position="413"/>
        <end position="458"/>
    </location>
</feature>
<evidence type="ECO:0000313" key="9">
    <source>
        <dbReference type="Proteomes" id="UP000749559"/>
    </source>
</evidence>
<feature type="binding site" evidence="5">
    <location>
        <position position="258"/>
    </location>
    <ligand>
        <name>FAD</name>
        <dbReference type="ChEBI" id="CHEBI:57692"/>
    </ligand>
</feature>
<reference evidence="8" key="1">
    <citation type="submission" date="2022-03" db="EMBL/GenBank/DDBJ databases">
        <authorList>
            <person name="Martin C."/>
        </authorList>
    </citation>
    <scope>NUCLEOTIDE SEQUENCE</scope>
</reference>
<comment type="cofactor">
    <cofactor evidence="1 5">
        <name>FAD</name>
        <dbReference type="ChEBI" id="CHEBI:57692"/>
    </cofactor>
</comment>
<dbReference type="InterPro" id="IPR012132">
    <property type="entry name" value="GMC_OxRdtase"/>
</dbReference>
<dbReference type="Gene3D" id="3.50.50.60">
    <property type="entry name" value="FAD/NAD(P)-binding domain"/>
    <property type="match status" value="3"/>
</dbReference>
<dbReference type="Proteomes" id="UP000749559">
    <property type="component" value="Unassembled WGS sequence"/>
</dbReference>
<dbReference type="PROSITE" id="PS00623">
    <property type="entry name" value="GMC_OXRED_1"/>
    <property type="match status" value="1"/>
</dbReference>
<feature type="compositionally biased region" description="Polar residues" evidence="7">
    <location>
        <begin position="424"/>
        <end position="436"/>
    </location>
</feature>
<dbReference type="PROSITE" id="PS00624">
    <property type="entry name" value="GMC_OXRED_2"/>
    <property type="match status" value="1"/>
</dbReference>
<organism evidence="8 9">
    <name type="scientific">Owenia fusiformis</name>
    <name type="common">Polychaete worm</name>
    <dbReference type="NCBI Taxonomy" id="6347"/>
    <lineage>
        <taxon>Eukaryota</taxon>
        <taxon>Metazoa</taxon>
        <taxon>Spiralia</taxon>
        <taxon>Lophotrochozoa</taxon>
        <taxon>Annelida</taxon>
        <taxon>Polychaeta</taxon>
        <taxon>Sedentaria</taxon>
        <taxon>Canalipalpata</taxon>
        <taxon>Sabellida</taxon>
        <taxon>Oweniida</taxon>
        <taxon>Oweniidae</taxon>
        <taxon>Owenia</taxon>
    </lineage>
</organism>
<evidence type="ECO:0000256" key="6">
    <source>
        <dbReference type="RuleBase" id="RU003968"/>
    </source>
</evidence>
<dbReference type="InterPro" id="IPR036188">
    <property type="entry name" value="FAD/NAD-bd_sf"/>
</dbReference>
<dbReference type="PANTHER" id="PTHR11552">
    <property type="entry name" value="GLUCOSE-METHANOL-CHOLINE GMC OXIDOREDUCTASE"/>
    <property type="match status" value="1"/>
</dbReference>
<proteinExistence type="inferred from homology"/>
<evidence type="ECO:0000256" key="2">
    <source>
        <dbReference type="ARBA" id="ARBA00010790"/>
    </source>
</evidence>
<dbReference type="Pfam" id="PF00732">
    <property type="entry name" value="GMC_oxred_N"/>
    <property type="match status" value="1"/>
</dbReference>
<evidence type="ECO:0000313" key="8">
    <source>
        <dbReference type="EMBL" id="CAH1800033.1"/>
    </source>
</evidence>
<dbReference type="PIRSF" id="PIRSF000137">
    <property type="entry name" value="Alcohol_oxidase"/>
    <property type="match status" value="1"/>
</dbReference>
<dbReference type="GO" id="GO:0016614">
    <property type="term" value="F:oxidoreductase activity, acting on CH-OH group of donors"/>
    <property type="evidence" value="ECO:0007669"/>
    <property type="project" value="InterPro"/>
</dbReference>
<dbReference type="SUPFAM" id="SSF51905">
    <property type="entry name" value="FAD/NAD(P)-binding domain"/>
    <property type="match status" value="1"/>
</dbReference>
<evidence type="ECO:0000256" key="5">
    <source>
        <dbReference type="PIRSR" id="PIRSR000137-2"/>
    </source>
</evidence>
<dbReference type="Pfam" id="PF05199">
    <property type="entry name" value="GMC_oxred_C"/>
    <property type="match status" value="1"/>
</dbReference>
<dbReference type="SUPFAM" id="SSF54373">
    <property type="entry name" value="FAD-linked reductases, C-terminal domain"/>
    <property type="match status" value="1"/>
</dbReference>
<keyword evidence="4 5" id="KW-0274">FAD</keyword>
<dbReference type="PANTHER" id="PTHR11552:SF147">
    <property type="entry name" value="CHOLINE DEHYDROGENASE, MITOCHONDRIAL"/>
    <property type="match status" value="1"/>
</dbReference>
<evidence type="ECO:0000256" key="7">
    <source>
        <dbReference type="SAM" id="MobiDB-lite"/>
    </source>
</evidence>